<evidence type="ECO:0000256" key="2">
    <source>
        <dbReference type="SAM" id="Phobius"/>
    </source>
</evidence>
<keyword evidence="2" id="KW-0812">Transmembrane</keyword>
<gene>
    <name evidence="3" type="ORF">F441_07467</name>
</gene>
<feature type="region of interest" description="Disordered" evidence="1">
    <location>
        <begin position="143"/>
        <end position="198"/>
    </location>
</feature>
<feature type="transmembrane region" description="Helical" evidence="2">
    <location>
        <begin position="30"/>
        <end position="50"/>
    </location>
</feature>
<protein>
    <submittedName>
        <fullName evidence="3">Uncharacterized protein</fullName>
    </submittedName>
</protein>
<sequence>MASHSEPTAYGTSCQWRSLSARAAARRKRMIGASTGIIGLVVLGISFHSAKSTVSTPSPNEAEMECFQSSNIDNVTNMMELIKGLKWKLGGKKTTDSFIAPNRFMLATGLAYERHRGRSTTVTYGAHNNPNYRDVVGDGRKLVQESDSEGGNPLTPAQKKQIKRQKRMEEMTEIDRNPPPPRESPRAAAQKVQNEWAS</sequence>
<organism evidence="3 4">
    <name type="scientific">Phytophthora nicotianae CJ01A1</name>
    <dbReference type="NCBI Taxonomy" id="1317063"/>
    <lineage>
        <taxon>Eukaryota</taxon>
        <taxon>Sar</taxon>
        <taxon>Stramenopiles</taxon>
        <taxon>Oomycota</taxon>
        <taxon>Peronosporomycetes</taxon>
        <taxon>Peronosporales</taxon>
        <taxon>Peronosporaceae</taxon>
        <taxon>Phytophthora</taxon>
    </lineage>
</organism>
<keyword evidence="2" id="KW-0472">Membrane</keyword>
<evidence type="ECO:0000313" key="4">
    <source>
        <dbReference type="Proteomes" id="UP000018958"/>
    </source>
</evidence>
<dbReference type="Proteomes" id="UP000018958">
    <property type="component" value="Unassembled WGS sequence"/>
</dbReference>
<accession>W2X6A4</accession>
<name>W2X6A4_PHYNI</name>
<keyword evidence="2" id="KW-1133">Transmembrane helix</keyword>
<comment type="caution">
    <text evidence="3">The sequence shown here is derived from an EMBL/GenBank/DDBJ whole genome shotgun (WGS) entry which is preliminary data.</text>
</comment>
<evidence type="ECO:0000256" key="1">
    <source>
        <dbReference type="SAM" id="MobiDB-lite"/>
    </source>
</evidence>
<dbReference type="AlphaFoldDB" id="W2X6A4"/>
<reference evidence="3 4" key="1">
    <citation type="submission" date="2013-11" db="EMBL/GenBank/DDBJ databases">
        <title>The Genome Sequence of Phytophthora parasitica CJ01A1.</title>
        <authorList>
            <consortium name="The Broad Institute Genomics Platform"/>
            <person name="Russ C."/>
            <person name="Tyler B."/>
            <person name="Panabieres F."/>
            <person name="Shan W."/>
            <person name="Tripathy S."/>
            <person name="Grunwald N."/>
            <person name="Machado M."/>
            <person name="Johnson C.S."/>
            <person name="Walker B."/>
            <person name="Young S.K."/>
            <person name="Zeng Q."/>
            <person name="Gargeya S."/>
            <person name="Fitzgerald M."/>
            <person name="Haas B."/>
            <person name="Abouelleil A."/>
            <person name="Allen A.W."/>
            <person name="Alvarado L."/>
            <person name="Arachchi H.M."/>
            <person name="Berlin A.M."/>
            <person name="Chapman S.B."/>
            <person name="Gainer-Dewar J."/>
            <person name="Goldberg J."/>
            <person name="Griggs A."/>
            <person name="Gujja S."/>
            <person name="Hansen M."/>
            <person name="Howarth C."/>
            <person name="Imamovic A."/>
            <person name="Ireland A."/>
            <person name="Larimer J."/>
            <person name="McCowan C."/>
            <person name="Murphy C."/>
            <person name="Pearson M."/>
            <person name="Poon T.W."/>
            <person name="Priest M."/>
            <person name="Roberts A."/>
            <person name="Saif S."/>
            <person name="Shea T."/>
            <person name="Sisk P."/>
            <person name="Sykes S."/>
            <person name="Wortman J."/>
            <person name="Nusbaum C."/>
            <person name="Birren B."/>
        </authorList>
    </citation>
    <scope>NUCLEOTIDE SEQUENCE [LARGE SCALE GENOMIC DNA]</scope>
    <source>
        <strain evidence="3 4">CJ01A1</strain>
    </source>
</reference>
<proteinExistence type="predicted"/>
<evidence type="ECO:0000313" key="3">
    <source>
        <dbReference type="EMBL" id="ETP18276.1"/>
    </source>
</evidence>
<feature type="compositionally biased region" description="Basic and acidic residues" evidence="1">
    <location>
        <begin position="167"/>
        <end position="176"/>
    </location>
</feature>
<dbReference type="EMBL" id="ANIX01001517">
    <property type="protein sequence ID" value="ETP18276.1"/>
    <property type="molecule type" value="Genomic_DNA"/>
</dbReference>